<feature type="region of interest" description="Disordered" evidence="1">
    <location>
        <begin position="116"/>
        <end position="149"/>
    </location>
</feature>
<accession>A0A388K2B6</accession>
<dbReference type="Gramene" id="GBG64186">
    <property type="protein sequence ID" value="GBG64186"/>
    <property type="gene ID" value="CBR_g40886"/>
</dbReference>
<evidence type="ECO:0000256" key="1">
    <source>
        <dbReference type="SAM" id="MobiDB-lite"/>
    </source>
</evidence>
<evidence type="ECO:0000313" key="2">
    <source>
        <dbReference type="EMBL" id="GBG64186.1"/>
    </source>
</evidence>
<dbReference type="EMBL" id="BFEA01000047">
    <property type="protein sequence ID" value="GBG64186.1"/>
    <property type="molecule type" value="Genomic_DNA"/>
</dbReference>
<dbReference type="AlphaFoldDB" id="A0A388K2B6"/>
<feature type="compositionally biased region" description="Basic and acidic residues" evidence="1">
    <location>
        <begin position="27"/>
        <end position="62"/>
    </location>
</feature>
<reference evidence="2 3" key="1">
    <citation type="journal article" date="2018" name="Cell">
        <title>The Chara Genome: Secondary Complexity and Implications for Plant Terrestrialization.</title>
        <authorList>
            <person name="Nishiyama T."/>
            <person name="Sakayama H."/>
            <person name="Vries J.D."/>
            <person name="Buschmann H."/>
            <person name="Saint-Marcoux D."/>
            <person name="Ullrich K.K."/>
            <person name="Haas F.B."/>
            <person name="Vanderstraeten L."/>
            <person name="Becker D."/>
            <person name="Lang D."/>
            <person name="Vosolsobe S."/>
            <person name="Rombauts S."/>
            <person name="Wilhelmsson P.K.I."/>
            <person name="Janitza P."/>
            <person name="Kern R."/>
            <person name="Heyl A."/>
            <person name="Rumpler F."/>
            <person name="Villalobos L.I.A.C."/>
            <person name="Clay J.M."/>
            <person name="Skokan R."/>
            <person name="Toyoda A."/>
            <person name="Suzuki Y."/>
            <person name="Kagoshima H."/>
            <person name="Schijlen E."/>
            <person name="Tajeshwar N."/>
            <person name="Catarino B."/>
            <person name="Hetherington A.J."/>
            <person name="Saltykova A."/>
            <person name="Bonnot C."/>
            <person name="Breuninger H."/>
            <person name="Symeonidi A."/>
            <person name="Radhakrishnan G.V."/>
            <person name="Van Nieuwerburgh F."/>
            <person name="Deforce D."/>
            <person name="Chang C."/>
            <person name="Karol K.G."/>
            <person name="Hedrich R."/>
            <person name="Ulvskov P."/>
            <person name="Glockner G."/>
            <person name="Delwiche C.F."/>
            <person name="Petrasek J."/>
            <person name="Van de Peer Y."/>
            <person name="Friml J."/>
            <person name="Beilby M."/>
            <person name="Dolan L."/>
            <person name="Kohara Y."/>
            <person name="Sugano S."/>
            <person name="Fujiyama A."/>
            <person name="Delaux P.-M."/>
            <person name="Quint M."/>
            <person name="TheiBen G."/>
            <person name="Hagemann M."/>
            <person name="Harholt J."/>
            <person name="Dunand C."/>
            <person name="Zachgo S."/>
            <person name="Langdale J."/>
            <person name="Maumus F."/>
            <person name="Straeten D.V.D."/>
            <person name="Gould S.B."/>
            <person name="Rensing S.A."/>
        </authorList>
    </citation>
    <scope>NUCLEOTIDE SEQUENCE [LARGE SCALE GENOMIC DNA]</scope>
    <source>
        <strain evidence="2 3">S276</strain>
    </source>
</reference>
<evidence type="ECO:0000313" key="3">
    <source>
        <dbReference type="Proteomes" id="UP000265515"/>
    </source>
</evidence>
<dbReference type="Proteomes" id="UP000265515">
    <property type="component" value="Unassembled WGS sequence"/>
</dbReference>
<protein>
    <submittedName>
        <fullName evidence="2">Uncharacterized protein</fullName>
    </submittedName>
</protein>
<feature type="region of interest" description="Disordered" evidence="1">
    <location>
        <begin position="25"/>
        <end position="62"/>
    </location>
</feature>
<proteinExistence type="predicted"/>
<organism evidence="2 3">
    <name type="scientific">Chara braunii</name>
    <name type="common">Braun's stonewort</name>
    <dbReference type="NCBI Taxonomy" id="69332"/>
    <lineage>
        <taxon>Eukaryota</taxon>
        <taxon>Viridiplantae</taxon>
        <taxon>Streptophyta</taxon>
        <taxon>Charophyceae</taxon>
        <taxon>Charales</taxon>
        <taxon>Characeae</taxon>
        <taxon>Chara</taxon>
    </lineage>
</organism>
<name>A0A388K2B6_CHABU</name>
<keyword evidence="3" id="KW-1185">Reference proteome</keyword>
<comment type="caution">
    <text evidence="2">The sequence shown here is derived from an EMBL/GenBank/DDBJ whole genome shotgun (WGS) entry which is preliminary data.</text>
</comment>
<gene>
    <name evidence="2" type="ORF">CBR_g40886</name>
</gene>
<sequence length="291" mass="32864">MGRETRPARPCSACTNRRIGENFCGAKQEKKDEKKRMMEEARKREEEAKQREAEEKDRSERKAIKIREKACQEAEYKAELKKDLGIQVAIMMNEMQGGGGESETSVTQEIREKAGRLCLSEKRKRGPDPVFEDNPPMEKTPKKTPKRKTLKPIKLSTHKTLSKAIKTVKTPGSAKRRSPVKIPLSMRRKTPTKGKSPSGILTPSSKGALVRLRFMNTASEELKDFDASELQWICKEKGIHYDKKVDAIFDIVEHLTALAFDSTTEHEPDVIRITKSTNDGATSIQPDAINK</sequence>